<dbReference type="RefSeq" id="WP_270078049.1">
    <property type="nucleotide sequence ID" value="NZ_CP115174.1"/>
</dbReference>
<protein>
    <submittedName>
        <fullName evidence="1">Uncharacterized protein</fullName>
    </submittedName>
</protein>
<keyword evidence="2" id="KW-1185">Reference proteome</keyword>
<name>A0ABY7NQE5_9SPHN</name>
<sequence>MNAASKKQAGRGHSRLIGLQAVIACTAMGWLLLAPPAQGQMTLVPLTASAALTLPATVLHGDIRLIGTGPLPGSLLVEGRRADFSGYLLHHATLVLATPPGGCGAESQA</sequence>
<evidence type="ECO:0000313" key="1">
    <source>
        <dbReference type="EMBL" id="WBO23417.1"/>
    </source>
</evidence>
<proteinExistence type="predicted"/>
<reference evidence="1 2" key="1">
    <citation type="submission" date="2022-12" db="EMBL/GenBank/DDBJ databases">
        <title>Sphingomonas abieness sp. nov., an endophytic bacterium isolated from Abies koreana.</title>
        <authorList>
            <person name="Jiang L."/>
            <person name="Lee J."/>
        </authorList>
    </citation>
    <scope>NUCLEOTIDE SEQUENCE [LARGE SCALE GENOMIC DNA]</scope>
    <source>
        <strain evidence="2">PAMB 00755</strain>
    </source>
</reference>
<gene>
    <name evidence="1" type="ORF">PBT88_04615</name>
</gene>
<organism evidence="1 2">
    <name type="scientific">Sphingomonas abietis</name>
    <dbReference type="NCBI Taxonomy" id="3012344"/>
    <lineage>
        <taxon>Bacteria</taxon>
        <taxon>Pseudomonadati</taxon>
        <taxon>Pseudomonadota</taxon>
        <taxon>Alphaproteobacteria</taxon>
        <taxon>Sphingomonadales</taxon>
        <taxon>Sphingomonadaceae</taxon>
        <taxon>Sphingomonas</taxon>
    </lineage>
</organism>
<dbReference type="Proteomes" id="UP001210865">
    <property type="component" value="Chromosome"/>
</dbReference>
<accession>A0ABY7NQE5</accession>
<dbReference type="EMBL" id="CP115174">
    <property type="protein sequence ID" value="WBO23417.1"/>
    <property type="molecule type" value="Genomic_DNA"/>
</dbReference>
<evidence type="ECO:0000313" key="2">
    <source>
        <dbReference type="Proteomes" id="UP001210865"/>
    </source>
</evidence>